<gene>
    <name evidence="2" type="ORF">ISS99_06930</name>
</gene>
<accession>A0ABS2KER5</accession>
<evidence type="ECO:0000313" key="2">
    <source>
        <dbReference type="EMBL" id="MBM7129252.1"/>
    </source>
</evidence>
<comment type="caution">
    <text evidence="2">The sequence shown here is derived from an EMBL/GenBank/DDBJ whole genome shotgun (WGS) entry which is preliminary data.</text>
</comment>
<name>A0ABS2KER5_9GAMM</name>
<dbReference type="EMBL" id="JADIKF010000037">
    <property type="protein sequence ID" value="MBM7129252.1"/>
    <property type="molecule type" value="Genomic_DNA"/>
</dbReference>
<dbReference type="Proteomes" id="UP001430193">
    <property type="component" value="Unassembled WGS sequence"/>
</dbReference>
<proteinExistence type="predicted"/>
<evidence type="ECO:0008006" key="4">
    <source>
        <dbReference type="Google" id="ProtNLM"/>
    </source>
</evidence>
<sequence>MSEVIVVAPRRAFGETFQAGMRISCARPRAYLTLAMIVRAMALLLRRPASLQWSVFFEMVTAFLALLLYAVWQAAYAVWHERCNGRRVYLFDAWGVCVRNCDVSRRLPWSQMSHVKVTRDRWLIYVEPSSVRRKVDAVVS</sequence>
<evidence type="ECO:0000256" key="1">
    <source>
        <dbReference type="SAM" id="Phobius"/>
    </source>
</evidence>
<reference evidence="2" key="1">
    <citation type="submission" date="2020-10" db="EMBL/GenBank/DDBJ databases">
        <title>Phylogeny of dyella-like bacteria.</title>
        <authorList>
            <person name="Fu J."/>
        </authorList>
    </citation>
    <scope>NUCLEOTIDE SEQUENCE</scope>
    <source>
        <strain evidence="2">DHON07</strain>
    </source>
</reference>
<keyword evidence="1" id="KW-1133">Transmembrane helix</keyword>
<keyword evidence="1" id="KW-0812">Transmembrane</keyword>
<keyword evidence="1" id="KW-0472">Membrane</keyword>
<keyword evidence="3" id="KW-1185">Reference proteome</keyword>
<feature type="transmembrane region" description="Helical" evidence="1">
    <location>
        <begin position="30"/>
        <end position="49"/>
    </location>
</feature>
<dbReference type="RefSeq" id="WP_204630867.1">
    <property type="nucleotide sequence ID" value="NZ_BSOC01000004.1"/>
</dbReference>
<organism evidence="2 3">
    <name type="scientific">Dyella mobilis</name>
    <dbReference type="NCBI Taxonomy" id="1849582"/>
    <lineage>
        <taxon>Bacteria</taxon>
        <taxon>Pseudomonadati</taxon>
        <taxon>Pseudomonadota</taxon>
        <taxon>Gammaproteobacteria</taxon>
        <taxon>Lysobacterales</taxon>
        <taxon>Rhodanobacteraceae</taxon>
        <taxon>Dyella</taxon>
    </lineage>
</organism>
<protein>
    <recommendedName>
        <fullName evidence="4">Toxin CptA</fullName>
    </recommendedName>
</protein>
<feature type="transmembrane region" description="Helical" evidence="1">
    <location>
        <begin position="55"/>
        <end position="79"/>
    </location>
</feature>
<evidence type="ECO:0000313" key="3">
    <source>
        <dbReference type="Proteomes" id="UP001430193"/>
    </source>
</evidence>